<sequence>MDDSRRFSTEEIQDIFRRAAERQQAARGEGDESGLTLAELKQIGEESGLSAAHIEAAAADLAGGLASEEVAAQTVREPRGVERFYRTSSWARVDRVLPGQVDAETWEEMVKILESVFQNAGKTTTAGPIREWHLASSFGFDLRALQSGSTPGDWLRIFDSMSTPTKGPVTVEVRPEGSGTRVEMSYAMPPGRLWEGPGLMLLFLTIAIITTVVSVTVGEPLVLIAPAVMLLLAAGLGSYTFVSHRNEIELTRERLEKAVERLYHLQAAKTGQKEAEPQGHAASAQRDSEDESATRAASSSEPLLDSIEDRPSEAEGSASESPRRTRS</sequence>
<name>A0A2A8CUY8_9BACT</name>
<evidence type="ECO:0000256" key="1">
    <source>
        <dbReference type="SAM" id="MobiDB-lite"/>
    </source>
</evidence>
<keyword evidence="4" id="KW-1185">Reference proteome</keyword>
<dbReference type="RefSeq" id="WP_098077469.1">
    <property type="nucleotide sequence ID" value="NZ_PDEQ01000008.1"/>
</dbReference>
<dbReference type="AlphaFoldDB" id="A0A2A8CUY8"/>
<gene>
    <name evidence="3" type="ORF">CRI94_14685</name>
</gene>
<dbReference type="Proteomes" id="UP000220102">
    <property type="component" value="Unassembled WGS sequence"/>
</dbReference>
<protein>
    <submittedName>
        <fullName evidence="3">Uncharacterized protein</fullName>
    </submittedName>
</protein>
<dbReference type="EMBL" id="PDEQ01000008">
    <property type="protein sequence ID" value="PEN12277.1"/>
    <property type="molecule type" value="Genomic_DNA"/>
</dbReference>
<feature type="region of interest" description="Disordered" evidence="1">
    <location>
        <begin position="268"/>
        <end position="327"/>
    </location>
</feature>
<evidence type="ECO:0000313" key="4">
    <source>
        <dbReference type="Proteomes" id="UP000220102"/>
    </source>
</evidence>
<evidence type="ECO:0000256" key="2">
    <source>
        <dbReference type="SAM" id="Phobius"/>
    </source>
</evidence>
<reference evidence="3 4" key="1">
    <citation type="submission" date="2017-10" db="EMBL/GenBank/DDBJ databases">
        <title>Draft genome of Longibacter Salinarum.</title>
        <authorList>
            <person name="Goh K.M."/>
            <person name="Shamsir M.S."/>
            <person name="Lim S.W."/>
        </authorList>
    </citation>
    <scope>NUCLEOTIDE SEQUENCE [LARGE SCALE GENOMIC DNA]</scope>
    <source>
        <strain evidence="3 4">KCTC 52045</strain>
    </source>
</reference>
<organism evidence="3 4">
    <name type="scientific">Longibacter salinarum</name>
    <dbReference type="NCBI Taxonomy" id="1850348"/>
    <lineage>
        <taxon>Bacteria</taxon>
        <taxon>Pseudomonadati</taxon>
        <taxon>Rhodothermota</taxon>
        <taxon>Rhodothermia</taxon>
        <taxon>Rhodothermales</taxon>
        <taxon>Salisaetaceae</taxon>
        <taxon>Longibacter</taxon>
    </lineage>
</organism>
<keyword evidence="2" id="KW-1133">Transmembrane helix</keyword>
<keyword evidence="2" id="KW-0812">Transmembrane</keyword>
<keyword evidence="2" id="KW-0472">Membrane</keyword>
<feature type="transmembrane region" description="Helical" evidence="2">
    <location>
        <begin position="198"/>
        <end position="217"/>
    </location>
</feature>
<feature type="transmembrane region" description="Helical" evidence="2">
    <location>
        <begin position="223"/>
        <end position="242"/>
    </location>
</feature>
<accession>A0A2A8CUY8</accession>
<proteinExistence type="predicted"/>
<comment type="caution">
    <text evidence="3">The sequence shown here is derived from an EMBL/GenBank/DDBJ whole genome shotgun (WGS) entry which is preliminary data.</text>
</comment>
<evidence type="ECO:0000313" key="3">
    <source>
        <dbReference type="EMBL" id="PEN12277.1"/>
    </source>
</evidence>